<sequence length="64" mass="7421">MIIAMSAALINMYTDESCNQFHTIPQILQILEQRMRGLLYETVGLRAQEDVDIWSAQWVFNSIC</sequence>
<reference evidence="1" key="1">
    <citation type="submission" date="2022-12" db="EMBL/GenBank/DDBJ databases">
        <authorList>
            <person name="Petersen C."/>
        </authorList>
    </citation>
    <scope>NUCLEOTIDE SEQUENCE</scope>
    <source>
        <strain evidence="1">IBT 3081</strain>
    </source>
</reference>
<evidence type="ECO:0000313" key="1">
    <source>
        <dbReference type="EMBL" id="KAJ5372725.1"/>
    </source>
</evidence>
<dbReference type="GeneID" id="81461644"/>
<protein>
    <submittedName>
        <fullName evidence="1">Uncharacterized protein</fullName>
    </submittedName>
</protein>
<organism evidence="1 2">
    <name type="scientific">Penicillium concentricum</name>
    <dbReference type="NCBI Taxonomy" id="293559"/>
    <lineage>
        <taxon>Eukaryota</taxon>
        <taxon>Fungi</taxon>
        <taxon>Dikarya</taxon>
        <taxon>Ascomycota</taxon>
        <taxon>Pezizomycotina</taxon>
        <taxon>Eurotiomycetes</taxon>
        <taxon>Eurotiomycetidae</taxon>
        <taxon>Eurotiales</taxon>
        <taxon>Aspergillaceae</taxon>
        <taxon>Penicillium</taxon>
    </lineage>
</organism>
<evidence type="ECO:0000313" key="2">
    <source>
        <dbReference type="Proteomes" id="UP001147752"/>
    </source>
</evidence>
<dbReference type="Proteomes" id="UP001147752">
    <property type="component" value="Unassembled WGS sequence"/>
</dbReference>
<comment type="caution">
    <text evidence="1">The sequence shown here is derived from an EMBL/GenBank/DDBJ whole genome shotgun (WGS) entry which is preliminary data.</text>
</comment>
<accession>A0A9W9S6E0</accession>
<reference evidence="1" key="2">
    <citation type="journal article" date="2023" name="IMA Fungus">
        <title>Comparative genomic study of the Penicillium genus elucidates a diverse pangenome and 15 lateral gene transfer events.</title>
        <authorList>
            <person name="Petersen C."/>
            <person name="Sorensen T."/>
            <person name="Nielsen M.R."/>
            <person name="Sondergaard T.E."/>
            <person name="Sorensen J.L."/>
            <person name="Fitzpatrick D.A."/>
            <person name="Frisvad J.C."/>
            <person name="Nielsen K.L."/>
        </authorList>
    </citation>
    <scope>NUCLEOTIDE SEQUENCE</scope>
    <source>
        <strain evidence="1">IBT 3081</strain>
    </source>
</reference>
<keyword evidence="2" id="KW-1185">Reference proteome</keyword>
<dbReference type="EMBL" id="JAPZBT010000002">
    <property type="protein sequence ID" value="KAJ5372725.1"/>
    <property type="molecule type" value="Genomic_DNA"/>
</dbReference>
<proteinExistence type="predicted"/>
<dbReference type="AlphaFoldDB" id="A0A9W9S6E0"/>
<dbReference type="RefSeq" id="XP_056578711.1">
    <property type="nucleotide sequence ID" value="XM_056722461.1"/>
</dbReference>
<gene>
    <name evidence="1" type="ORF">N7517_004731</name>
</gene>
<name>A0A9W9S6E0_9EURO</name>